<dbReference type="PROSITE" id="PS00132">
    <property type="entry name" value="CARBOXYPEPT_ZN_1"/>
    <property type="match status" value="1"/>
</dbReference>
<dbReference type="EMBL" id="JADBEB010000001">
    <property type="protein sequence ID" value="MBE1485709.1"/>
    <property type="molecule type" value="Genomic_DNA"/>
</dbReference>
<comment type="function">
    <text evidence="11">Carboxypeptidase that possesses the specificities of both mammalian Cpase A and B. Thus shows broad substrate specificity, being able to cleave Cbz-Gly-Leu, Cbz-Gly-Val, Cbz-Gly-Phe, Cbz-Gly-Lys and Bz-Gly-Arg in vitro.</text>
</comment>
<protein>
    <recommendedName>
        <fullName evidence="13">Zinc carboxypeptidase</fullName>
        <ecNumber evidence="12">3.4.17.18</ecNumber>
    </recommendedName>
</protein>
<dbReference type="EC" id="3.4.17.18" evidence="12"/>
<dbReference type="PROSITE" id="PS52035">
    <property type="entry name" value="PEPTIDASE_M14"/>
    <property type="match status" value="1"/>
</dbReference>
<evidence type="ECO:0000313" key="16">
    <source>
        <dbReference type="EMBL" id="MBE1485709.1"/>
    </source>
</evidence>
<sequence>MPFRTLMSRLSTRHRTVARPTISGRTTPRRMAVLAGTVVIGLLAAVTGPVAASAQPDLTADAEPASAAEYRVLGPRTLDDRNAVARTGTSIDYVEHGVLHVTATAAEVKAITALGFEVAAVPAPPDRGAPNGDVGILDFPPADSAYHNYAELNAVINQVVADHPTIARRTSMGTSYEGRDLPVIKISDNVATDENEPEILFNSQQHAREHLTVEMAIYLLNLFTDSYGSDSRITNIVNTREIWIVPTVNPDGSEYDIATGSYRSWRKNRQPNSGSSNVGTDLNRNWGYNWGCCGGSSGTTSSETYRGPSAFSAPETQRLRDFVNSRVVGGTQQIKANIDFHTYSQLVLWPYGYTTANTGPGLNADQERTFRTLGQQMAATNNYTPEQSSDLYITDGDSLDWMWATHNIFAYTFEMYPGSAGGGGFYPPDEVIPAQTSRNREAVLILSEYADCPYRAVGLQATYCGTGGGGTTVWSDTFETATGWTINPSGTDTATSGAFERGTAQATTSSGAKQLAPYAGSNDLVTGRLAGTSAGDYDLDGGVTSAQSSAITLPAGGTLTLSLAWYLAHGSNASSADYLRVSVVHNGGTTQVFNQAGAASNRNGSWATATANLSAYAGQSVRLLVQAADASGASLVEAAVDNVTITSS</sequence>
<keyword evidence="8" id="KW-0862">Zinc</keyword>
<evidence type="ECO:0000256" key="7">
    <source>
        <dbReference type="ARBA" id="ARBA00022801"/>
    </source>
</evidence>
<dbReference type="CDD" id="cd03859">
    <property type="entry name" value="M14_CPT"/>
    <property type="match status" value="1"/>
</dbReference>
<evidence type="ECO:0000256" key="13">
    <source>
        <dbReference type="ARBA" id="ARBA00074273"/>
    </source>
</evidence>
<evidence type="ECO:0000256" key="14">
    <source>
        <dbReference type="PROSITE-ProRule" id="PRU01379"/>
    </source>
</evidence>
<evidence type="ECO:0000313" key="17">
    <source>
        <dbReference type="Proteomes" id="UP000649753"/>
    </source>
</evidence>
<dbReference type="Pfam" id="PF00246">
    <property type="entry name" value="Peptidase_M14"/>
    <property type="match status" value="1"/>
</dbReference>
<evidence type="ECO:0000256" key="4">
    <source>
        <dbReference type="ARBA" id="ARBA00022670"/>
    </source>
</evidence>
<evidence type="ECO:0000256" key="6">
    <source>
        <dbReference type="ARBA" id="ARBA00022729"/>
    </source>
</evidence>
<evidence type="ECO:0000256" key="1">
    <source>
        <dbReference type="ARBA" id="ARBA00001947"/>
    </source>
</evidence>
<dbReference type="Gene3D" id="2.60.120.200">
    <property type="match status" value="1"/>
</dbReference>
<dbReference type="Proteomes" id="UP000649753">
    <property type="component" value="Unassembled WGS sequence"/>
</dbReference>
<organism evidence="16 17">
    <name type="scientific">Plantactinospora soyae</name>
    <dbReference type="NCBI Taxonomy" id="1544732"/>
    <lineage>
        <taxon>Bacteria</taxon>
        <taxon>Bacillati</taxon>
        <taxon>Actinomycetota</taxon>
        <taxon>Actinomycetes</taxon>
        <taxon>Micromonosporales</taxon>
        <taxon>Micromonosporaceae</taxon>
        <taxon>Plantactinospora</taxon>
    </lineage>
</organism>
<dbReference type="PROSITE" id="PS00133">
    <property type="entry name" value="CARBOXYPEPT_ZN_2"/>
    <property type="match status" value="1"/>
</dbReference>
<dbReference type="PRINTS" id="PR00765">
    <property type="entry name" value="CRBOXYPTASEA"/>
</dbReference>
<feature type="domain" description="Peptidase M14" evidence="15">
    <location>
        <begin position="145"/>
        <end position="450"/>
    </location>
</feature>
<comment type="catalytic activity">
    <reaction evidence="10">
        <text>Releases a C-terminal residue, which may be hydrophobic or positively charged.</text>
        <dbReference type="EC" id="3.4.17.18"/>
    </reaction>
</comment>
<evidence type="ECO:0000256" key="8">
    <source>
        <dbReference type="ARBA" id="ARBA00022833"/>
    </source>
</evidence>
<dbReference type="InterPro" id="IPR033810">
    <property type="entry name" value="Carboxypeptidase_T"/>
</dbReference>
<evidence type="ECO:0000256" key="9">
    <source>
        <dbReference type="ARBA" id="ARBA00023049"/>
    </source>
</evidence>
<dbReference type="InterPro" id="IPR057246">
    <property type="entry name" value="CARBOXYPEPT_ZN_1"/>
</dbReference>
<keyword evidence="9" id="KW-0482">Metalloprotease</keyword>
<comment type="caution">
    <text evidence="16">The sequence shown here is derived from an EMBL/GenBank/DDBJ whole genome shotgun (WGS) entry which is preliminary data.</text>
</comment>
<evidence type="ECO:0000256" key="12">
    <source>
        <dbReference type="ARBA" id="ARBA00066554"/>
    </source>
</evidence>
<dbReference type="SUPFAM" id="SSF53187">
    <property type="entry name" value="Zn-dependent exopeptidases"/>
    <property type="match status" value="1"/>
</dbReference>
<evidence type="ECO:0000256" key="2">
    <source>
        <dbReference type="ARBA" id="ARBA00005988"/>
    </source>
</evidence>
<keyword evidence="5" id="KW-0479">Metal-binding</keyword>
<reference evidence="16" key="1">
    <citation type="submission" date="2020-10" db="EMBL/GenBank/DDBJ databases">
        <title>Sequencing the genomes of 1000 actinobacteria strains.</title>
        <authorList>
            <person name="Klenk H.-P."/>
        </authorList>
    </citation>
    <scope>NUCLEOTIDE SEQUENCE</scope>
    <source>
        <strain evidence="16">DSM 46832</strain>
    </source>
</reference>
<feature type="active site" description="Proton donor/acceptor" evidence="14">
    <location>
        <position position="414"/>
    </location>
</feature>
<evidence type="ECO:0000256" key="3">
    <source>
        <dbReference type="ARBA" id="ARBA00022645"/>
    </source>
</evidence>
<dbReference type="GO" id="GO:0006508">
    <property type="term" value="P:proteolysis"/>
    <property type="evidence" value="ECO:0007669"/>
    <property type="project" value="UniProtKB-KW"/>
</dbReference>
<keyword evidence="3" id="KW-0121">Carboxypeptidase</keyword>
<evidence type="ECO:0000259" key="15">
    <source>
        <dbReference type="PROSITE" id="PS52035"/>
    </source>
</evidence>
<dbReference type="PANTHER" id="PTHR11705">
    <property type="entry name" value="PROTEASE FAMILY M14 CARBOXYPEPTIDASE A,B"/>
    <property type="match status" value="1"/>
</dbReference>
<keyword evidence="4" id="KW-0645">Protease</keyword>
<dbReference type="GO" id="GO:0005615">
    <property type="term" value="C:extracellular space"/>
    <property type="evidence" value="ECO:0007669"/>
    <property type="project" value="TreeGrafter"/>
</dbReference>
<gene>
    <name evidence="16" type="ORF">H4W31_001347</name>
</gene>
<dbReference type="GO" id="GO:0004181">
    <property type="term" value="F:metallocarboxypeptidase activity"/>
    <property type="evidence" value="ECO:0007669"/>
    <property type="project" value="InterPro"/>
</dbReference>
<name>A0A927M0D0_9ACTN</name>
<dbReference type="Gene3D" id="3.40.630.10">
    <property type="entry name" value="Zn peptidases"/>
    <property type="match status" value="1"/>
</dbReference>
<evidence type="ECO:0000256" key="5">
    <source>
        <dbReference type="ARBA" id="ARBA00022723"/>
    </source>
</evidence>
<keyword evidence="7" id="KW-0378">Hydrolase</keyword>
<proteinExistence type="inferred from homology"/>
<dbReference type="PANTHER" id="PTHR11705:SF143">
    <property type="entry name" value="SLL0236 PROTEIN"/>
    <property type="match status" value="1"/>
</dbReference>
<evidence type="ECO:0000256" key="11">
    <source>
        <dbReference type="ARBA" id="ARBA00055464"/>
    </source>
</evidence>
<dbReference type="GO" id="GO:0008270">
    <property type="term" value="F:zinc ion binding"/>
    <property type="evidence" value="ECO:0007669"/>
    <property type="project" value="InterPro"/>
</dbReference>
<dbReference type="InterPro" id="IPR000834">
    <property type="entry name" value="Peptidase_M14"/>
</dbReference>
<comment type="cofactor">
    <cofactor evidence="1">
        <name>Zn(2+)</name>
        <dbReference type="ChEBI" id="CHEBI:29105"/>
    </cofactor>
</comment>
<dbReference type="SMART" id="SM00631">
    <property type="entry name" value="Zn_pept"/>
    <property type="match status" value="1"/>
</dbReference>
<dbReference type="AlphaFoldDB" id="A0A927M0D0"/>
<dbReference type="InterPro" id="IPR057247">
    <property type="entry name" value="CARBOXYPEPT_ZN_2"/>
</dbReference>
<comment type="similarity">
    <text evidence="2 14">Belongs to the peptidase M14 family.</text>
</comment>
<keyword evidence="17" id="KW-1185">Reference proteome</keyword>
<dbReference type="FunFam" id="3.40.630.10:FF:000084">
    <property type="entry name" value="Carboxypeptidase B2"/>
    <property type="match status" value="1"/>
</dbReference>
<accession>A0A927M0D0</accession>
<keyword evidence="6" id="KW-0732">Signal</keyword>
<evidence type="ECO:0000256" key="10">
    <source>
        <dbReference type="ARBA" id="ARBA00050859"/>
    </source>
</evidence>